<accession>M1DSW9</accession>
<protein>
    <recommendedName>
        <fullName evidence="4">Integrase core domain containing protein</fullName>
    </recommendedName>
</protein>
<evidence type="ECO:0000313" key="3">
    <source>
        <dbReference type="Proteomes" id="UP000011115"/>
    </source>
</evidence>
<dbReference type="AlphaFoldDB" id="M1DSW9"/>
<dbReference type="PaxDb" id="4113-PGSC0003DMT400093875"/>
<proteinExistence type="predicted"/>
<evidence type="ECO:0000256" key="1">
    <source>
        <dbReference type="SAM" id="MobiDB-lite"/>
    </source>
</evidence>
<evidence type="ECO:0008006" key="4">
    <source>
        <dbReference type="Google" id="ProtNLM"/>
    </source>
</evidence>
<dbReference type="Gramene" id="PGSC0003DMT400093875">
    <property type="protein sequence ID" value="PGSC0003DMT400093875"/>
    <property type="gene ID" value="PGSC0003DMG400043446"/>
</dbReference>
<feature type="compositionally biased region" description="Low complexity" evidence="1">
    <location>
        <begin position="72"/>
        <end position="83"/>
    </location>
</feature>
<sequence length="116" mass="12383">MVAQEALLSMDEIMGSYSCIAQVMADTRVNASRNEEDNVEQEVPLQAPPYAPIDPIGENVTNTEIRSQPYHSSGPSGSSASAPKQARSYAFQARGEQECPPNVSPGEGAAWEAEGQ</sequence>
<dbReference type="Proteomes" id="UP000011115">
    <property type="component" value="Unassembled WGS sequence"/>
</dbReference>
<reference evidence="2" key="2">
    <citation type="submission" date="2015-06" db="UniProtKB">
        <authorList>
            <consortium name="EnsemblPlants"/>
        </authorList>
    </citation>
    <scope>IDENTIFICATION</scope>
    <source>
        <strain evidence="2">DM1-3 516 R44</strain>
    </source>
</reference>
<evidence type="ECO:0000313" key="2">
    <source>
        <dbReference type="EnsemblPlants" id="PGSC0003DMT400093875"/>
    </source>
</evidence>
<reference evidence="3" key="1">
    <citation type="journal article" date="2011" name="Nature">
        <title>Genome sequence and analysis of the tuber crop potato.</title>
        <authorList>
            <consortium name="The Potato Genome Sequencing Consortium"/>
        </authorList>
    </citation>
    <scope>NUCLEOTIDE SEQUENCE [LARGE SCALE GENOMIC DNA]</scope>
    <source>
        <strain evidence="3">cv. DM1-3 516 R44</strain>
    </source>
</reference>
<feature type="compositionally biased region" description="Polar residues" evidence="1">
    <location>
        <begin position="59"/>
        <end position="71"/>
    </location>
</feature>
<name>M1DSW9_SOLTU</name>
<organism evidence="2 3">
    <name type="scientific">Solanum tuberosum</name>
    <name type="common">Potato</name>
    <dbReference type="NCBI Taxonomy" id="4113"/>
    <lineage>
        <taxon>Eukaryota</taxon>
        <taxon>Viridiplantae</taxon>
        <taxon>Streptophyta</taxon>
        <taxon>Embryophyta</taxon>
        <taxon>Tracheophyta</taxon>
        <taxon>Spermatophyta</taxon>
        <taxon>Magnoliopsida</taxon>
        <taxon>eudicotyledons</taxon>
        <taxon>Gunneridae</taxon>
        <taxon>Pentapetalae</taxon>
        <taxon>asterids</taxon>
        <taxon>lamiids</taxon>
        <taxon>Solanales</taxon>
        <taxon>Solanaceae</taxon>
        <taxon>Solanoideae</taxon>
        <taxon>Solaneae</taxon>
        <taxon>Solanum</taxon>
    </lineage>
</organism>
<dbReference type="EnsemblPlants" id="PGSC0003DMT400093875">
    <property type="protein sequence ID" value="PGSC0003DMT400093875"/>
    <property type="gene ID" value="PGSC0003DMG400043446"/>
</dbReference>
<dbReference type="InParanoid" id="M1DSW9"/>
<keyword evidence="3" id="KW-1185">Reference proteome</keyword>
<feature type="region of interest" description="Disordered" evidence="1">
    <location>
        <begin position="31"/>
        <end position="116"/>
    </location>
</feature>
<dbReference type="HOGENOM" id="CLU_2101223_0_0_1"/>